<dbReference type="EMBL" id="JBHSTM010000013">
    <property type="protein sequence ID" value="MFC6426900.1"/>
    <property type="molecule type" value="Genomic_DNA"/>
</dbReference>
<dbReference type="Proteomes" id="UP001596305">
    <property type="component" value="Unassembled WGS sequence"/>
</dbReference>
<accession>A0ABW1XIK0</accession>
<gene>
    <name evidence="1" type="ORF">ACFP71_18855</name>
</gene>
<proteinExistence type="predicted"/>
<name>A0ABW1XIK0_9CELL</name>
<evidence type="ECO:0008006" key="3">
    <source>
        <dbReference type="Google" id="ProtNLM"/>
    </source>
</evidence>
<dbReference type="RefSeq" id="WP_204808845.1">
    <property type="nucleotide sequence ID" value="NZ_BAAAIY010000006.1"/>
</dbReference>
<protein>
    <recommendedName>
        <fullName evidence="3">Helicase XPB/Ssl2 N-terminal domain-containing protein</fullName>
    </recommendedName>
</protein>
<organism evidence="1 2">
    <name type="scientific">Oerskovia paurometabola</name>
    <dbReference type="NCBI Taxonomy" id="162170"/>
    <lineage>
        <taxon>Bacteria</taxon>
        <taxon>Bacillati</taxon>
        <taxon>Actinomycetota</taxon>
        <taxon>Actinomycetes</taxon>
        <taxon>Micrococcales</taxon>
        <taxon>Cellulomonadaceae</taxon>
        <taxon>Oerskovia</taxon>
    </lineage>
</organism>
<sequence length="616" mass="68063">MVESQEQALRRLVSTLSGAEPKDLSTHLVGALDSKRYFQGTTIRALSQDFAPIASGLLVPMHLAQPPEPIDLVMVYTTLNELRDTPVPPEDFLETLETLHVGDVLLFVAGWLNRHRSGASLVELDREYLQILPPELAARAKTLLASPDMRKHLIAPQQLVALASLALAVCPSQPEQPHPAPEAVLPLLPLAVGDLLVAHSDELSDEESGERLRREMVSNHIFYSPKTMPHLIARWFRTWYEFPMIDEAVPDDYLIALYREATRVDLLDLATMTLAMWQSAGDGTYRTIDSSLTDLGIAEDRVDVTLGAIAGTPLQVLMAMAESPPTSWNSDVLRRFPALRWGDGSTVVIDRSFLIERVYGWLPYWDVHNHLKTQGDKKRTGLFGTTLRGYAERYAIEAITSMAGSGRVFPETTLQQAYGGKGIKIIDCAIAYPDTWVVLDVCTHAPKRETVHGRDPGALAEDIDKLVITKARQLQSTINQLRANESKLTGHPSGAPKVFAPVVLATEGFPVNPITTAMIREELVALDLLTASDILPLQILDLEEVEMIEGLQEVGGPSLATLLRDKPRGGFAGSAMRDYLLVERQEQVEIPTRVRDLARRAIAHLVQRIPKPTSPD</sequence>
<keyword evidence="2" id="KW-1185">Reference proteome</keyword>
<reference evidence="2" key="1">
    <citation type="journal article" date="2019" name="Int. J. Syst. Evol. Microbiol.">
        <title>The Global Catalogue of Microorganisms (GCM) 10K type strain sequencing project: providing services to taxonomists for standard genome sequencing and annotation.</title>
        <authorList>
            <consortium name="The Broad Institute Genomics Platform"/>
            <consortium name="The Broad Institute Genome Sequencing Center for Infectious Disease"/>
            <person name="Wu L."/>
            <person name="Ma J."/>
        </authorList>
    </citation>
    <scope>NUCLEOTIDE SEQUENCE [LARGE SCALE GENOMIC DNA]</scope>
    <source>
        <strain evidence="2">CCUG 47105</strain>
    </source>
</reference>
<comment type="caution">
    <text evidence="1">The sequence shown here is derived from an EMBL/GenBank/DDBJ whole genome shotgun (WGS) entry which is preliminary data.</text>
</comment>
<evidence type="ECO:0000313" key="1">
    <source>
        <dbReference type="EMBL" id="MFC6426900.1"/>
    </source>
</evidence>
<evidence type="ECO:0000313" key="2">
    <source>
        <dbReference type="Proteomes" id="UP001596305"/>
    </source>
</evidence>